<dbReference type="GO" id="GO:0005737">
    <property type="term" value="C:cytoplasm"/>
    <property type="evidence" value="ECO:0007669"/>
    <property type="project" value="TreeGrafter"/>
</dbReference>
<keyword evidence="2" id="KW-0805">Transcription regulation</keyword>
<evidence type="ECO:0000313" key="5">
    <source>
        <dbReference type="EMBL" id="OIW00349.1"/>
    </source>
</evidence>
<organism evidence="5 6">
    <name type="scientific">Lupinus angustifolius</name>
    <name type="common">Narrow-leaved blue lupine</name>
    <dbReference type="NCBI Taxonomy" id="3871"/>
    <lineage>
        <taxon>Eukaryota</taxon>
        <taxon>Viridiplantae</taxon>
        <taxon>Streptophyta</taxon>
        <taxon>Embryophyta</taxon>
        <taxon>Tracheophyta</taxon>
        <taxon>Spermatophyta</taxon>
        <taxon>Magnoliopsida</taxon>
        <taxon>eudicotyledons</taxon>
        <taxon>Gunneridae</taxon>
        <taxon>Pentapetalae</taxon>
        <taxon>rosids</taxon>
        <taxon>fabids</taxon>
        <taxon>Fabales</taxon>
        <taxon>Fabaceae</taxon>
        <taxon>Papilionoideae</taxon>
        <taxon>50 kb inversion clade</taxon>
        <taxon>genistoids sensu lato</taxon>
        <taxon>core genistoids</taxon>
        <taxon>Genisteae</taxon>
        <taxon>Lupinus</taxon>
    </lineage>
</organism>
<keyword evidence="1" id="KW-0131">Cell cycle</keyword>
<dbReference type="GO" id="GO:0005634">
    <property type="term" value="C:nucleus"/>
    <property type="evidence" value="ECO:0007669"/>
    <property type="project" value="UniProtKB-SubCell"/>
</dbReference>
<feature type="region of interest" description="Disordered" evidence="3">
    <location>
        <begin position="61"/>
        <end position="191"/>
    </location>
</feature>
<dbReference type="SMART" id="SM01372">
    <property type="entry name" value="E2F_TDP"/>
    <property type="match status" value="1"/>
</dbReference>
<evidence type="ECO:0000256" key="2">
    <source>
        <dbReference type="RuleBase" id="RU003796"/>
    </source>
</evidence>
<feature type="region of interest" description="Disordered" evidence="3">
    <location>
        <begin position="291"/>
        <end position="311"/>
    </location>
</feature>
<feature type="region of interest" description="Disordered" evidence="3">
    <location>
        <begin position="26"/>
        <end position="49"/>
    </location>
</feature>
<dbReference type="PANTHER" id="PTHR31968">
    <property type="entry name" value="SERINE/ARGININE-RELATED PROTEIN 53"/>
    <property type="match status" value="1"/>
</dbReference>
<comment type="subcellular location">
    <subcellularLocation>
        <location evidence="2">Nucleus</location>
    </subcellularLocation>
</comment>
<comment type="similarity">
    <text evidence="2">Belongs to the E2F/DP family.</text>
</comment>
<sequence>MEEEKAAAYYEELTRKGEGAARFKQGLGFSNSSSNDVVPKPGSALASSSSSFLSQFVKASNLSNPSESDKQAQIQSIQSKLKKKPSSESRVSERTRECDRNRRRSRSRERFRERSNESRKRSRSRDGERYRHRDRRRRRSRSRSESDSDRERRRRERDRGRRRSRSFSPRRLEKNRSDRGKVSEGGKRKNAVVDYAKLIDGYEKMSSSERVKAKMKLQLSETAAQDSEKGVGWERFEFNKDAPLDDEEVEVAEDDASLVKHIGQSFRFSAVKAKREEQIQAAHDEAIFGASTLPPSIGIDSEPEIENEKEVDKKDLVTSLLSETEEALRERLEGSQGVNDNAKVWDDEDDDETLSNSGSQNDKSIPNSDAPKLQKNDNRREKSLALLTQNFVKLFICSNMELISLDDAAKLLLGDAHNSSIMRTKVRRLYDIANVLSSMNLIEKTHTADTRKPAFRWLGLKENQNSNLNNSRKRAFGTDITNIDFKRNKVDVFTDGEFSHNPREQKELEHVSGINQVDKSNLKQCTKQSSSSYQFGPFAPANVHKVGASENNDVKQVNDWESLATVHRPNYQNEGLKELFSHYMEAWKSWNSEVAGKKPVQNL</sequence>
<name>A0A4P1R3J7_LUPAN</name>
<dbReference type="GO" id="GO:0006355">
    <property type="term" value="P:regulation of DNA-templated transcription"/>
    <property type="evidence" value="ECO:0007669"/>
    <property type="project" value="InterPro"/>
</dbReference>
<keyword evidence="2" id="KW-0539">Nucleus</keyword>
<feature type="compositionally biased region" description="Basic and acidic residues" evidence="3">
    <location>
        <begin position="170"/>
        <end position="187"/>
    </location>
</feature>
<keyword evidence="2" id="KW-0238">DNA-binding</keyword>
<dbReference type="InterPro" id="IPR036388">
    <property type="entry name" value="WH-like_DNA-bd_sf"/>
</dbReference>
<dbReference type="InterPro" id="IPR003316">
    <property type="entry name" value="E2F_WHTH_DNA-bd_dom"/>
</dbReference>
<dbReference type="Proteomes" id="UP000188354">
    <property type="component" value="Chromosome LG12"/>
</dbReference>
<evidence type="ECO:0000256" key="3">
    <source>
        <dbReference type="SAM" id="MobiDB-lite"/>
    </source>
</evidence>
<dbReference type="AlphaFoldDB" id="A0A4P1R3J7"/>
<dbReference type="GO" id="GO:0000380">
    <property type="term" value="P:alternative mRNA splicing, via spliceosome"/>
    <property type="evidence" value="ECO:0007669"/>
    <property type="project" value="InterPro"/>
</dbReference>
<accession>A0A4P1R3J7</accession>
<keyword evidence="2" id="KW-0804">Transcription</keyword>
<dbReference type="GO" id="GO:0003677">
    <property type="term" value="F:DNA binding"/>
    <property type="evidence" value="ECO:0007669"/>
    <property type="project" value="UniProtKB-KW"/>
</dbReference>
<evidence type="ECO:0000259" key="4">
    <source>
        <dbReference type="SMART" id="SM01372"/>
    </source>
</evidence>
<feature type="compositionally biased region" description="Basic and acidic residues" evidence="3">
    <location>
        <begin position="142"/>
        <end position="151"/>
    </location>
</feature>
<feature type="compositionally biased region" description="Basic residues" evidence="3">
    <location>
        <begin position="152"/>
        <end position="165"/>
    </location>
</feature>
<dbReference type="InterPro" id="IPR036390">
    <property type="entry name" value="WH_DNA-bd_sf"/>
</dbReference>
<feature type="region of interest" description="Disordered" evidence="3">
    <location>
        <begin position="328"/>
        <end position="376"/>
    </location>
</feature>
<dbReference type="Pfam" id="PF02319">
    <property type="entry name" value="WHD_E2F_TDP"/>
    <property type="match status" value="1"/>
</dbReference>
<dbReference type="GO" id="GO:0005667">
    <property type="term" value="C:transcription regulator complex"/>
    <property type="evidence" value="ECO:0007669"/>
    <property type="project" value="InterPro"/>
</dbReference>
<protein>
    <recommendedName>
        <fullName evidence="4">E2F/DP family winged-helix DNA-binding domain-containing protein</fullName>
    </recommendedName>
</protein>
<dbReference type="Gramene" id="OIW00349">
    <property type="protein sequence ID" value="OIW00349"/>
    <property type="gene ID" value="TanjilG_27600"/>
</dbReference>
<dbReference type="Gene3D" id="1.10.10.10">
    <property type="entry name" value="Winged helix-like DNA-binding domain superfamily/Winged helix DNA-binding domain"/>
    <property type="match status" value="1"/>
</dbReference>
<dbReference type="SUPFAM" id="SSF46785">
    <property type="entry name" value="Winged helix' DNA-binding domain"/>
    <property type="match status" value="1"/>
</dbReference>
<keyword evidence="6" id="KW-1185">Reference proteome</keyword>
<evidence type="ECO:0000313" key="6">
    <source>
        <dbReference type="Proteomes" id="UP000188354"/>
    </source>
</evidence>
<gene>
    <name evidence="5" type="ORF">TanjilG_27600</name>
</gene>
<dbReference type="InterPro" id="IPR034604">
    <property type="entry name" value="SRRP53"/>
</dbReference>
<feature type="compositionally biased region" description="Basic and acidic residues" evidence="3">
    <location>
        <begin position="108"/>
        <end position="131"/>
    </location>
</feature>
<proteinExistence type="inferred from homology"/>
<feature type="domain" description="E2F/DP family winged-helix DNA-binding" evidence="4">
    <location>
        <begin position="379"/>
        <end position="459"/>
    </location>
</feature>
<dbReference type="FunFam" id="1.10.10.10:FF:000295">
    <property type="entry name" value="E2F transcription factor-like E2FE"/>
    <property type="match status" value="1"/>
</dbReference>
<dbReference type="EMBL" id="CM007372">
    <property type="protein sequence ID" value="OIW00349.1"/>
    <property type="molecule type" value="Genomic_DNA"/>
</dbReference>
<feature type="compositionally biased region" description="Polar residues" evidence="3">
    <location>
        <begin position="354"/>
        <end position="367"/>
    </location>
</feature>
<feature type="compositionally biased region" description="Basic residues" evidence="3">
    <location>
        <begin position="132"/>
        <end position="141"/>
    </location>
</feature>
<feature type="compositionally biased region" description="Basic and acidic residues" evidence="3">
    <location>
        <begin position="85"/>
        <end position="100"/>
    </location>
</feature>
<evidence type="ECO:0000256" key="1">
    <source>
        <dbReference type="ARBA" id="ARBA00023306"/>
    </source>
</evidence>
<reference evidence="5 6" key="1">
    <citation type="journal article" date="2017" name="Plant Biotechnol. J.">
        <title>A comprehensive draft genome sequence for lupin (Lupinus angustifolius), an emerging health food: insights into plant-microbe interactions and legume evolution.</title>
        <authorList>
            <person name="Hane J.K."/>
            <person name="Ming Y."/>
            <person name="Kamphuis L.G."/>
            <person name="Nelson M.N."/>
            <person name="Garg G."/>
            <person name="Atkins C.A."/>
            <person name="Bayer P.E."/>
            <person name="Bravo A."/>
            <person name="Bringans S."/>
            <person name="Cannon S."/>
            <person name="Edwards D."/>
            <person name="Foley R."/>
            <person name="Gao L.L."/>
            <person name="Harrison M.J."/>
            <person name="Huang W."/>
            <person name="Hurgobin B."/>
            <person name="Li S."/>
            <person name="Liu C.W."/>
            <person name="McGrath A."/>
            <person name="Morahan G."/>
            <person name="Murray J."/>
            <person name="Weller J."/>
            <person name="Jian J."/>
            <person name="Singh K.B."/>
        </authorList>
    </citation>
    <scope>NUCLEOTIDE SEQUENCE [LARGE SCALE GENOMIC DNA]</scope>
    <source>
        <strain evidence="6">cv. Tanjil</strain>
        <tissue evidence="5">Whole plant</tissue>
    </source>
</reference>
<dbReference type="PANTHER" id="PTHR31968:SF4">
    <property type="entry name" value="SERINE_ARGININE-RELATED PROTEIN 53"/>
    <property type="match status" value="1"/>
</dbReference>